<dbReference type="EMBL" id="BPLR01002201">
    <property type="protein sequence ID" value="GIX71225.1"/>
    <property type="molecule type" value="Genomic_DNA"/>
</dbReference>
<dbReference type="SUPFAM" id="SSF46689">
    <property type="entry name" value="Homeodomain-like"/>
    <property type="match status" value="1"/>
</dbReference>
<dbReference type="PANTHER" id="PTHR24333">
    <property type="entry name" value="HOMEO BOX HB9 LIKE A-RELATED"/>
    <property type="match status" value="1"/>
</dbReference>
<protein>
    <submittedName>
        <fullName evidence="9">Homeotic protein proboscipedia</fullName>
    </submittedName>
</protein>
<evidence type="ECO:0000313" key="9">
    <source>
        <dbReference type="EMBL" id="GIX71225.1"/>
    </source>
</evidence>
<dbReference type="SMART" id="SM00389">
    <property type="entry name" value="HOX"/>
    <property type="match status" value="1"/>
</dbReference>
<comment type="caution">
    <text evidence="9">The sequence shown here is derived from an EMBL/GenBank/DDBJ whole genome shotgun (WGS) entry which is preliminary data.</text>
</comment>
<dbReference type="InterPro" id="IPR020479">
    <property type="entry name" value="HD_metazoa"/>
</dbReference>
<dbReference type="InterPro" id="IPR009057">
    <property type="entry name" value="Homeodomain-like_sf"/>
</dbReference>
<dbReference type="GO" id="GO:0048513">
    <property type="term" value="P:animal organ development"/>
    <property type="evidence" value="ECO:0007669"/>
    <property type="project" value="UniProtKB-ARBA"/>
</dbReference>
<accession>A0AAV4MH98</accession>
<dbReference type="Proteomes" id="UP001054945">
    <property type="component" value="Unassembled WGS sequence"/>
</dbReference>
<feature type="region of interest" description="Disordered" evidence="7">
    <location>
        <begin position="449"/>
        <end position="471"/>
    </location>
</feature>
<evidence type="ECO:0000259" key="8">
    <source>
        <dbReference type="PROSITE" id="PS50071"/>
    </source>
</evidence>
<keyword evidence="2 5" id="KW-0238">DNA-binding</keyword>
<feature type="compositionally biased region" description="Polar residues" evidence="7">
    <location>
        <begin position="640"/>
        <end position="663"/>
    </location>
</feature>
<organism evidence="9 10">
    <name type="scientific">Caerostris extrusa</name>
    <name type="common">Bark spider</name>
    <name type="synonym">Caerostris bankana</name>
    <dbReference type="NCBI Taxonomy" id="172846"/>
    <lineage>
        <taxon>Eukaryota</taxon>
        <taxon>Metazoa</taxon>
        <taxon>Ecdysozoa</taxon>
        <taxon>Arthropoda</taxon>
        <taxon>Chelicerata</taxon>
        <taxon>Arachnida</taxon>
        <taxon>Araneae</taxon>
        <taxon>Araneomorphae</taxon>
        <taxon>Entelegynae</taxon>
        <taxon>Araneoidea</taxon>
        <taxon>Araneidae</taxon>
        <taxon>Caerostris</taxon>
    </lineage>
</organism>
<keyword evidence="4 5" id="KW-0539">Nucleus</keyword>
<feature type="region of interest" description="Disordered" evidence="7">
    <location>
        <begin position="612"/>
        <end position="665"/>
    </location>
</feature>
<keyword evidence="10" id="KW-1185">Reference proteome</keyword>
<evidence type="ECO:0000256" key="7">
    <source>
        <dbReference type="SAM" id="MobiDB-lite"/>
    </source>
</evidence>
<dbReference type="Pfam" id="PF00046">
    <property type="entry name" value="Homeodomain"/>
    <property type="match status" value="1"/>
</dbReference>
<evidence type="ECO:0000256" key="6">
    <source>
        <dbReference type="RuleBase" id="RU000682"/>
    </source>
</evidence>
<dbReference type="PROSITE" id="PS50071">
    <property type="entry name" value="HOMEOBOX_2"/>
    <property type="match status" value="1"/>
</dbReference>
<sequence length="905" mass="101331">MCPPPNRNLHREASMKSFREGREVGKGGAKEWKEGMDFYFFWATSTQIGFSDEGSWEGCGRCQWMSRSFTPYLPQTRVLVGLADSTLGAIIKGGLHNAKVLRGSKNNQREREKKRTKNCSFSQLHPIIDKLDRLEKPFLSSLFKNSSSQRWASARVVDVRLAAFRSGKGTKKELLAEKKKSVARWSMISTFLFQKVRKSPFVEKDIKPKTSVRDRNTTAALSGGYSNSPKSAHQVASAWNYKSAGINEFAKHYNSITPIRVSRHLGALLQIVVSHETPFQTTDNGMPRRLRTAYTNTQLLELEKEFHFNKYLCRPRRIEIAASLDLTERQVKVWFQNRRMKHKRQTLVPKGEEDKDGLDRNLDSGSDIATGGDSNEPDLDSDHGMISRTPENSNTSKDILNLDSDAGESCCAPSPAKSDAIGQDGEPPLTSLKSPSVLASVAVCPSVSPSTLSLERRSTPNKQQCDGNSLPIDENHLPPAANTMNVSMTHSTVCDSMSPQTPVTRVLCGFNANSTEVASAKLPPQRTLDARVPVNPVIFPTTALTKTSSVPYSTISQENCTSNQLTPSPTQQRPRMYPGPYPPDPGIGAYTPTGPVATSPHNGPTFCYRTPPPPNHLSQTMQNQSIDSSSYSSHIQQRSYKSQHQNNMPYYPTSGQTNVRQTSNPPPQHLPNTCNTHPNNLYSVQQQRNSQLPQDQSMMAQHQHYPQRNSVQQHNHQNSYTYGTEANTTAYNVTDYGQTRGYEGYPQQQQQNMGMNNNYMNNVPMGNQVRNNVGTNGYCYPAYRNEGYNDGSVMMPQQQDMHGMFYDMNSANTEESSHPYVSPQPKTNLSQDSGYYELPNTVQESATIPDFVEPQERFNNQTDDFSYNCFNESDCYPTNTTCGTNDFNFLNIANDYCSPEYYQLS</sequence>
<keyword evidence="3 5" id="KW-0371">Homeobox</keyword>
<comment type="subcellular location">
    <subcellularLocation>
        <location evidence="1 5 6">Nucleus</location>
    </subcellularLocation>
</comment>
<dbReference type="CDD" id="cd00086">
    <property type="entry name" value="homeodomain"/>
    <property type="match status" value="1"/>
</dbReference>
<feature type="region of interest" description="Disordered" evidence="7">
    <location>
        <begin position="556"/>
        <end position="587"/>
    </location>
</feature>
<dbReference type="GO" id="GO:0000981">
    <property type="term" value="F:DNA-binding transcription factor activity, RNA polymerase II-specific"/>
    <property type="evidence" value="ECO:0007669"/>
    <property type="project" value="InterPro"/>
</dbReference>
<evidence type="ECO:0000256" key="1">
    <source>
        <dbReference type="ARBA" id="ARBA00004123"/>
    </source>
</evidence>
<feature type="compositionally biased region" description="Polar residues" evidence="7">
    <location>
        <begin position="389"/>
        <end position="398"/>
    </location>
</feature>
<dbReference type="GO" id="GO:0003677">
    <property type="term" value="F:DNA binding"/>
    <property type="evidence" value="ECO:0007669"/>
    <property type="project" value="UniProtKB-UniRule"/>
</dbReference>
<dbReference type="FunFam" id="1.10.10.60:FF:000176">
    <property type="entry name" value="pancreas/duodenum homeobox protein 1"/>
    <property type="match status" value="1"/>
</dbReference>
<evidence type="ECO:0000256" key="2">
    <source>
        <dbReference type="ARBA" id="ARBA00023125"/>
    </source>
</evidence>
<dbReference type="PROSITE" id="PS00027">
    <property type="entry name" value="HOMEOBOX_1"/>
    <property type="match status" value="1"/>
</dbReference>
<feature type="region of interest" description="Disordered" evidence="7">
    <location>
        <begin position="342"/>
        <end position="433"/>
    </location>
</feature>
<feature type="domain" description="Homeobox" evidence="8">
    <location>
        <begin position="285"/>
        <end position="345"/>
    </location>
</feature>
<evidence type="ECO:0000256" key="3">
    <source>
        <dbReference type="ARBA" id="ARBA00023155"/>
    </source>
</evidence>
<feature type="DNA-binding region" description="Homeobox" evidence="5">
    <location>
        <begin position="287"/>
        <end position="346"/>
    </location>
</feature>
<feature type="compositionally biased region" description="Basic and acidic residues" evidence="7">
    <location>
        <begin position="350"/>
        <end position="362"/>
    </location>
</feature>
<dbReference type="InterPro" id="IPR050848">
    <property type="entry name" value="Homeobox_TF"/>
</dbReference>
<dbReference type="GO" id="GO:0005634">
    <property type="term" value="C:nucleus"/>
    <property type="evidence" value="ECO:0007669"/>
    <property type="project" value="UniProtKB-SubCell"/>
</dbReference>
<dbReference type="PRINTS" id="PR00024">
    <property type="entry name" value="HOMEOBOX"/>
</dbReference>
<evidence type="ECO:0000256" key="4">
    <source>
        <dbReference type="ARBA" id="ARBA00023242"/>
    </source>
</evidence>
<feature type="compositionally biased region" description="Low complexity" evidence="7">
    <location>
        <begin position="622"/>
        <end position="639"/>
    </location>
</feature>
<dbReference type="InterPro" id="IPR001356">
    <property type="entry name" value="HD"/>
</dbReference>
<name>A0AAV4MH98_CAEEX</name>
<reference evidence="9 10" key="1">
    <citation type="submission" date="2021-06" db="EMBL/GenBank/DDBJ databases">
        <title>Caerostris extrusa draft genome.</title>
        <authorList>
            <person name="Kono N."/>
            <person name="Arakawa K."/>
        </authorList>
    </citation>
    <scope>NUCLEOTIDE SEQUENCE [LARGE SCALE GENOMIC DNA]</scope>
</reference>
<dbReference type="InterPro" id="IPR017970">
    <property type="entry name" value="Homeobox_CS"/>
</dbReference>
<gene>
    <name evidence="9" type="primary">pb</name>
    <name evidence="9" type="ORF">CEXT_487171</name>
</gene>
<dbReference type="PANTHER" id="PTHR24333:SF13">
    <property type="entry name" value="HOMEOBOX DOMAIN-CONTAINING PROTEIN"/>
    <property type="match status" value="1"/>
</dbReference>
<evidence type="ECO:0000313" key="10">
    <source>
        <dbReference type="Proteomes" id="UP001054945"/>
    </source>
</evidence>
<dbReference type="Gene3D" id="1.10.10.60">
    <property type="entry name" value="Homeodomain-like"/>
    <property type="match status" value="1"/>
</dbReference>
<proteinExistence type="predicted"/>
<feature type="compositionally biased region" description="Polar residues" evidence="7">
    <location>
        <begin position="556"/>
        <end position="572"/>
    </location>
</feature>
<dbReference type="AlphaFoldDB" id="A0AAV4MH98"/>
<evidence type="ECO:0000256" key="5">
    <source>
        <dbReference type="PROSITE-ProRule" id="PRU00108"/>
    </source>
</evidence>